<organism evidence="2 3">
    <name type="scientific">Streptomyces flavovirens</name>
    <dbReference type="NCBI Taxonomy" id="52258"/>
    <lineage>
        <taxon>Bacteria</taxon>
        <taxon>Bacillati</taxon>
        <taxon>Actinomycetota</taxon>
        <taxon>Actinomycetes</taxon>
        <taxon>Kitasatosporales</taxon>
        <taxon>Streptomycetaceae</taxon>
        <taxon>Streptomyces</taxon>
    </lineage>
</organism>
<keyword evidence="3" id="KW-1185">Reference proteome</keyword>
<dbReference type="EMBL" id="JBHSCF010000016">
    <property type="protein sequence ID" value="MFC4186996.1"/>
    <property type="molecule type" value="Genomic_DNA"/>
</dbReference>
<feature type="region of interest" description="Disordered" evidence="1">
    <location>
        <begin position="468"/>
        <end position="489"/>
    </location>
</feature>
<protein>
    <submittedName>
        <fullName evidence="2">Uncharacterized protein</fullName>
    </submittedName>
</protein>
<evidence type="ECO:0000313" key="2">
    <source>
        <dbReference type="EMBL" id="MFC4186996.1"/>
    </source>
</evidence>
<comment type="caution">
    <text evidence="2">The sequence shown here is derived from an EMBL/GenBank/DDBJ whole genome shotgun (WGS) entry which is preliminary data.</text>
</comment>
<proteinExistence type="predicted"/>
<dbReference type="Proteomes" id="UP001595871">
    <property type="component" value="Unassembled WGS sequence"/>
</dbReference>
<name>A0ABV8N2G1_9ACTN</name>
<accession>A0ABV8N2G1</accession>
<reference evidence="3" key="1">
    <citation type="journal article" date="2019" name="Int. J. Syst. Evol. Microbiol.">
        <title>The Global Catalogue of Microorganisms (GCM) 10K type strain sequencing project: providing services to taxonomists for standard genome sequencing and annotation.</title>
        <authorList>
            <consortium name="The Broad Institute Genomics Platform"/>
            <consortium name="The Broad Institute Genome Sequencing Center for Infectious Disease"/>
            <person name="Wu L."/>
            <person name="Ma J."/>
        </authorList>
    </citation>
    <scope>NUCLEOTIDE SEQUENCE [LARGE SCALE GENOMIC DNA]</scope>
    <source>
        <strain evidence="3">CCM 3243</strain>
    </source>
</reference>
<gene>
    <name evidence="2" type="ORF">ACFO3R_11485</name>
</gene>
<sequence>MSDAKPIALEGIPVFTGNLATLDTKVTELTSAAETIATTTGDVHSSFGGLQAFYQAPEAEQLFATTKPVVDTGQKMKSDLTTISRALSTYSDEVYPLVEKLKEIKRDAGAFLVKINADDKWREDGDLIDENNHRRDEIADTLAAFQDAEITCHNKIVALVCGVPLKKSDGSDSAHQYGFDAETYKHAEGLPWGDPLVESIPGWQVWEHAWEFTKGFFVDGVWGTIKGLGTLVGFDGFDAAGQAWKGLAQLATGVAISLSPVAAVQFWTADEKDMPSWLRDSRNAVKETGKALVAWDQWGDNPSRAAGAVTFNVVTTVFTGGTGAAASGAGKTALAAKALSAAGKVGRIVDPMTYVFKGAGVGLSKIGDVMAGLKGLGKIEIPPLPDNVFTLPDGWTRLPDGTLDVPAGATLPEGATRLPDGAVKLPEGTIALPPNTLKSPFDEGSAYADIDGNLYDEHGNLVQKGANARKELSETADTNTPDHTHLETPARQPVLVGAGARVGEVADDGIHMGGSSNNDLGAVSRAEDSVPDGPIGKAENHLPSGRANHMSDDSTPTEVVSNDGVPGGAGHHATPSTGGFNDGPETPGGVSDVDGPSSIDEGSTGGGPENNPGKPEQQPAIMLEGNRTGQQPSGPMTPEQEAALTAALKDAKVPPVDQGRMVTQLKKSEYGAAVAEYISSGRFADLPMFKDREGLLFQVKQNGMIPAVHQAMEHAAELQDKGIKGIEFELKLPGDRLDLDVLVRIDGRIEYGAQLKDVDSVAGISSAVKKIAAKQLAGSGVGVKAGILDIKGFKSELTEREIRSVQRAADRTNASFELKFDDGSVTIYPTNSVE</sequence>
<dbReference type="RefSeq" id="WP_345493224.1">
    <property type="nucleotide sequence ID" value="NZ_BAAAYA010000005.1"/>
</dbReference>
<feature type="region of interest" description="Disordered" evidence="1">
    <location>
        <begin position="506"/>
        <end position="619"/>
    </location>
</feature>
<evidence type="ECO:0000256" key="1">
    <source>
        <dbReference type="SAM" id="MobiDB-lite"/>
    </source>
</evidence>
<evidence type="ECO:0000313" key="3">
    <source>
        <dbReference type="Proteomes" id="UP001595871"/>
    </source>
</evidence>